<dbReference type="Gene3D" id="3.30.420.150">
    <property type="entry name" value="Exopolyphosphatase. Domain 2"/>
    <property type="match status" value="1"/>
</dbReference>
<proteinExistence type="predicted"/>
<organism evidence="2 3">
    <name type="scientific">Pedobacter albus</name>
    <dbReference type="NCBI Taxonomy" id="3113905"/>
    <lineage>
        <taxon>Bacteria</taxon>
        <taxon>Pseudomonadati</taxon>
        <taxon>Bacteroidota</taxon>
        <taxon>Sphingobacteriia</taxon>
        <taxon>Sphingobacteriales</taxon>
        <taxon>Sphingobacteriaceae</taxon>
        <taxon>Pedobacter</taxon>
    </lineage>
</organism>
<keyword evidence="3" id="KW-1185">Reference proteome</keyword>
<dbReference type="Gene3D" id="3.30.420.40">
    <property type="match status" value="1"/>
</dbReference>
<dbReference type="Proteomes" id="UP001336835">
    <property type="component" value="Unassembled WGS sequence"/>
</dbReference>
<name>A0ABU7I6N1_9SPHI</name>
<sequence>MKIAVIDLGTNTFHLIIAEKNGSQTPQVVFKTNKPVKLGEDITKANLIIQAAFERGIACLKEFKAIADRFGVSQIKAMATSGVRSAHNGSEFVKEARIQAGINIEVIDGEQEATYIYEGVKWSGAITGKSLIMDIGGGSTEFILCSEEKVIWKKSYNIGAARLMQRFFKSDPINEHDKQAILTHLAEELEALKAICKEHKPQTLIGSAGAFETFAGMIDPMLDIDHVATANISLEAYQKLSHQLIKATHQERANMPRLIPLRVDMIVMASILTNYVLSELGIAQMKLSTYDLKMGVLASLSNQ</sequence>
<feature type="domain" description="Ppx/GppA phosphatase N-terminal" evidence="1">
    <location>
        <begin position="17"/>
        <end position="300"/>
    </location>
</feature>
<dbReference type="SUPFAM" id="SSF53067">
    <property type="entry name" value="Actin-like ATPase domain"/>
    <property type="match status" value="2"/>
</dbReference>
<dbReference type="RefSeq" id="WP_330107308.1">
    <property type="nucleotide sequence ID" value="NZ_JAZDQT010000001.1"/>
</dbReference>
<reference evidence="2 3" key="1">
    <citation type="submission" date="2024-01" db="EMBL/GenBank/DDBJ databases">
        <title>Pedobacter sp. nov., isolated from fresh soil.</title>
        <authorList>
            <person name="Le N.T.T."/>
        </authorList>
    </citation>
    <scope>NUCLEOTIDE SEQUENCE [LARGE SCALE GENOMIC DNA]</scope>
    <source>
        <strain evidence="2 3">KR3-3</strain>
    </source>
</reference>
<comment type="caution">
    <text evidence="2">The sequence shown here is derived from an EMBL/GenBank/DDBJ whole genome shotgun (WGS) entry which is preliminary data.</text>
</comment>
<dbReference type="Pfam" id="PF02541">
    <property type="entry name" value="Ppx-GppA"/>
    <property type="match status" value="1"/>
</dbReference>
<protein>
    <submittedName>
        <fullName evidence="2">Exopolyphosphatase</fullName>
    </submittedName>
</protein>
<gene>
    <name evidence="2" type="ORF">VRU48_07530</name>
</gene>
<dbReference type="InterPro" id="IPR043129">
    <property type="entry name" value="ATPase_NBD"/>
</dbReference>
<dbReference type="EMBL" id="JAZDQT010000001">
    <property type="protein sequence ID" value="MEE1944951.1"/>
    <property type="molecule type" value="Genomic_DNA"/>
</dbReference>
<dbReference type="InterPro" id="IPR003695">
    <property type="entry name" value="Ppx_GppA_N"/>
</dbReference>
<dbReference type="InterPro" id="IPR050273">
    <property type="entry name" value="GppA/Ppx_hydrolase"/>
</dbReference>
<dbReference type="PANTHER" id="PTHR30005:SF0">
    <property type="entry name" value="RETROGRADE REGULATION PROTEIN 2"/>
    <property type="match status" value="1"/>
</dbReference>
<evidence type="ECO:0000313" key="2">
    <source>
        <dbReference type="EMBL" id="MEE1944951.1"/>
    </source>
</evidence>
<accession>A0ABU7I6N1</accession>
<dbReference type="PANTHER" id="PTHR30005">
    <property type="entry name" value="EXOPOLYPHOSPHATASE"/>
    <property type="match status" value="1"/>
</dbReference>
<evidence type="ECO:0000313" key="3">
    <source>
        <dbReference type="Proteomes" id="UP001336835"/>
    </source>
</evidence>
<dbReference type="CDD" id="cd24055">
    <property type="entry name" value="ASKHA_NBD_ChPPX-like"/>
    <property type="match status" value="1"/>
</dbReference>
<evidence type="ECO:0000259" key="1">
    <source>
        <dbReference type="Pfam" id="PF02541"/>
    </source>
</evidence>